<protein>
    <recommendedName>
        <fullName evidence="3 13">Flagellar biosynthetic protein FliP</fullName>
    </recommendedName>
</protein>
<feature type="transmembrane region" description="Helical" evidence="13">
    <location>
        <begin position="56"/>
        <end position="87"/>
    </location>
</feature>
<evidence type="ECO:0000256" key="6">
    <source>
        <dbReference type="ARBA" id="ARBA00022692"/>
    </source>
</evidence>
<organism evidence="14 15">
    <name type="scientific">Aquicella siphonis</name>
    <dbReference type="NCBI Taxonomy" id="254247"/>
    <lineage>
        <taxon>Bacteria</taxon>
        <taxon>Pseudomonadati</taxon>
        <taxon>Pseudomonadota</taxon>
        <taxon>Gammaproteobacteria</taxon>
        <taxon>Legionellales</taxon>
        <taxon>Coxiellaceae</taxon>
        <taxon>Aquicella</taxon>
    </lineage>
</organism>
<dbReference type="RefSeq" id="WP_148340476.1">
    <property type="nucleotide sequence ID" value="NZ_LR699120.1"/>
</dbReference>
<dbReference type="InterPro" id="IPR005837">
    <property type="entry name" value="FliP"/>
</dbReference>
<evidence type="ECO:0000313" key="14">
    <source>
        <dbReference type="EMBL" id="VVC77078.1"/>
    </source>
</evidence>
<feature type="transmembrane region" description="Helical" evidence="13">
    <location>
        <begin position="197"/>
        <end position="223"/>
    </location>
</feature>
<reference evidence="14 15" key="1">
    <citation type="submission" date="2019-08" db="EMBL/GenBank/DDBJ databases">
        <authorList>
            <person name="Guy L."/>
        </authorList>
    </citation>
    <scope>NUCLEOTIDE SEQUENCE [LARGE SCALE GENOMIC DNA]</scope>
    <source>
        <strain evidence="14 15">SGT-108</strain>
    </source>
</reference>
<dbReference type="PANTHER" id="PTHR30587:SF0">
    <property type="entry name" value="FLAGELLAR BIOSYNTHETIC PROTEIN FLIP"/>
    <property type="match status" value="1"/>
</dbReference>
<keyword evidence="12 13" id="KW-1006">Bacterial flagellum protein export</keyword>
<keyword evidence="14" id="KW-0282">Flagellum</keyword>
<dbReference type="NCBIfam" id="NF009438">
    <property type="entry name" value="PRK12797.1"/>
    <property type="match status" value="1"/>
</dbReference>
<dbReference type="Proteomes" id="UP000324194">
    <property type="component" value="Chromosome 2"/>
</dbReference>
<dbReference type="PROSITE" id="PS01061">
    <property type="entry name" value="FLIP_2"/>
    <property type="match status" value="1"/>
</dbReference>
<accession>A0A5E4PKK6</accession>
<keyword evidence="7 13" id="KW-1005">Bacterial flagellum biogenesis</keyword>
<dbReference type="OrthoDB" id="9805111at2"/>
<dbReference type="PRINTS" id="PR01302">
    <property type="entry name" value="TYPE3IMPPROT"/>
</dbReference>
<dbReference type="InterPro" id="IPR005838">
    <property type="entry name" value="T3SS_IM_P"/>
</dbReference>
<dbReference type="KEGG" id="asip:AQUSIP_24050"/>
<feature type="transmembrane region" description="Helical" evidence="13">
    <location>
        <begin position="235"/>
        <end position="255"/>
    </location>
</feature>
<keyword evidence="11" id="KW-0975">Bacterial flagellum</keyword>
<evidence type="ECO:0000256" key="13">
    <source>
        <dbReference type="RuleBase" id="RU362069"/>
    </source>
</evidence>
<comment type="similarity">
    <text evidence="2 13">Belongs to the FliP/MopC/SpaP family.</text>
</comment>
<sequence length="257" mass="28576">MYTRKPVNSCSVFCRHLIVLILLVAPFTQAFAEIQSIPLLTAQQTGSTISYSLSIKIIAVMAILTILPALLITTTAFTRIIIVMSILRQAIGIPNVPSNQIMIGLSLIMTLFVMMPIVQKANDVSIQPYAQGKLSEQQAFESSITLLKTFMMKQTRKSDLKLFTDLSKTKIDSKSDYPLLVLMPAYITSELKTAFEIGFLIFLPFLIIDLVVSSILMSMGMMMLSPMVISLPFKLLFFVLVDGWSLVVTSLISSFRT</sequence>
<evidence type="ECO:0000256" key="10">
    <source>
        <dbReference type="ARBA" id="ARBA00023136"/>
    </source>
</evidence>
<dbReference type="GO" id="GO:0009306">
    <property type="term" value="P:protein secretion"/>
    <property type="evidence" value="ECO:0007669"/>
    <property type="project" value="UniProtKB-UniRule"/>
</dbReference>
<evidence type="ECO:0000256" key="7">
    <source>
        <dbReference type="ARBA" id="ARBA00022795"/>
    </source>
</evidence>
<proteinExistence type="inferred from homology"/>
<keyword evidence="4 13" id="KW-0813">Transport</keyword>
<dbReference type="GO" id="GO:0005886">
    <property type="term" value="C:plasma membrane"/>
    <property type="evidence" value="ECO:0007669"/>
    <property type="project" value="UniProtKB-SubCell"/>
</dbReference>
<keyword evidence="15" id="KW-1185">Reference proteome</keyword>
<dbReference type="PROSITE" id="PS01060">
    <property type="entry name" value="FLIP_1"/>
    <property type="match status" value="1"/>
</dbReference>
<evidence type="ECO:0000256" key="11">
    <source>
        <dbReference type="ARBA" id="ARBA00023143"/>
    </source>
</evidence>
<evidence type="ECO:0000256" key="3">
    <source>
        <dbReference type="ARBA" id="ARBA00021714"/>
    </source>
</evidence>
<keyword evidence="10 13" id="KW-0472">Membrane</keyword>
<evidence type="ECO:0000256" key="8">
    <source>
        <dbReference type="ARBA" id="ARBA00022927"/>
    </source>
</evidence>
<dbReference type="GO" id="GO:0009425">
    <property type="term" value="C:bacterial-type flagellum basal body"/>
    <property type="evidence" value="ECO:0007669"/>
    <property type="project" value="UniProtKB-SubCell"/>
</dbReference>
<evidence type="ECO:0000256" key="4">
    <source>
        <dbReference type="ARBA" id="ARBA00022448"/>
    </source>
</evidence>
<gene>
    <name evidence="13 14" type="primary">fliP</name>
    <name evidence="14" type="ORF">AQUSIP_24050</name>
</gene>
<evidence type="ECO:0000256" key="5">
    <source>
        <dbReference type="ARBA" id="ARBA00022475"/>
    </source>
</evidence>
<dbReference type="EMBL" id="LR699120">
    <property type="protein sequence ID" value="VVC77078.1"/>
    <property type="molecule type" value="Genomic_DNA"/>
</dbReference>
<dbReference type="Pfam" id="PF00813">
    <property type="entry name" value="FliP"/>
    <property type="match status" value="1"/>
</dbReference>
<evidence type="ECO:0000256" key="12">
    <source>
        <dbReference type="ARBA" id="ARBA00023225"/>
    </source>
</evidence>
<evidence type="ECO:0000313" key="15">
    <source>
        <dbReference type="Proteomes" id="UP000324194"/>
    </source>
</evidence>
<comment type="function">
    <text evidence="1 13">Plays a role in the flagellum-specific transport system.</text>
</comment>
<comment type="subcellular location">
    <subcellularLocation>
        <location evidence="13">Cell membrane</location>
        <topology evidence="13">Multi-pass membrane protein</topology>
    </subcellularLocation>
    <subcellularLocation>
        <location evidence="13">Bacterial flagellum basal body</location>
    </subcellularLocation>
</comment>
<evidence type="ECO:0000256" key="9">
    <source>
        <dbReference type="ARBA" id="ARBA00022989"/>
    </source>
</evidence>
<keyword evidence="5 13" id="KW-1003">Cell membrane</keyword>
<evidence type="ECO:0000256" key="2">
    <source>
        <dbReference type="ARBA" id="ARBA00006257"/>
    </source>
</evidence>
<dbReference type="GO" id="GO:0044781">
    <property type="term" value="P:bacterial-type flagellum organization"/>
    <property type="evidence" value="ECO:0007669"/>
    <property type="project" value="UniProtKB-UniRule"/>
</dbReference>
<keyword evidence="9 13" id="KW-1133">Transmembrane helix</keyword>
<dbReference type="PANTHER" id="PTHR30587">
    <property type="entry name" value="FLAGELLAR BIOSYNTHETIC PROTEIN FLIP"/>
    <property type="match status" value="1"/>
</dbReference>
<keyword evidence="8 13" id="KW-0653">Protein transport</keyword>
<evidence type="ECO:0000256" key="1">
    <source>
        <dbReference type="ARBA" id="ARBA00003663"/>
    </source>
</evidence>
<keyword evidence="14" id="KW-0969">Cilium</keyword>
<dbReference type="NCBIfam" id="TIGR01103">
    <property type="entry name" value="fliP"/>
    <property type="match status" value="1"/>
</dbReference>
<keyword evidence="6 13" id="KW-0812">Transmembrane</keyword>
<keyword evidence="14" id="KW-0966">Cell projection</keyword>
<dbReference type="PRINTS" id="PR00951">
    <property type="entry name" value="FLGBIOSNFLIP"/>
</dbReference>
<dbReference type="AlphaFoldDB" id="A0A5E4PKK6"/>
<name>A0A5E4PKK6_9COXI</name>
<feature type="transmembrane region" description="Helical" evidence="13">
    <location>
        <begin position="99"/>
        <end position="118"/>
    </location>
</feature>